<accession>A0ABR4GG67</accession>
<sequence length="144" mass="15990">MGCSHCRCCTCYCFPQRLQQAWILTFYWLISLFESLAVPLPVITIPDAPSFLASVKEYMANLEDIPVTSSALGESLALLAQATSEYPNALCEQATNILSDLFPSFTALSEATRTTEGQKVIGDYFGGDMAEKIVRFWQEDLLTE</sequence>
<proteinExistence type="predicted"/>
<protein>
    <submittedName>
        <fullName evidence="1">Uncharacterized protein</fullName>
    </submittedName>
</protein>
<evidence type="ECO:0000313" key="2">
    <source>
        <dbReference type="Proteomes" id="UP001610563"/>
    </source>
</evidence>
<name>A0ABR4GG67_9EURO</name>
<keyword evidence="2" id="KW-1185">Reference proteome</keyword>
<evidence type="ECO:0000313" key="1">
    <source>
        <dbReference type="EMBL" id="KAL2798040.1"/>
    </source>
</evidence>
<organism evidence="1 2">
    <name type="scientific">Aspergillus keveii</name>
    <dbReference type="NCBI Taxonomy" id="714993"/>
    <lineage>
        <taxon>Eukaryota</taxon>
        <taxon>Fungi</taxon>
        <taxon>Dikarya</taxon>
        <taxon>Ascomycota</taxon>
        <taxon>Pezizomycotina</taxon>
        <taxon>Eurotiomycetes</taxon>
        <taxon>Eurotiomycetidae</taxon>
        <taxon>Eurotiales</taxon>
        <taxon>Aspergillaceae</taxon>
        <taxon>Aspergillus</taxon>
        <taxon>Aspergillus subgen. Nidulantes</taxon>
    </lineage>
</organism>
<dbReference type="Proteomes" id="UP001610563">
    <property type="component" value="Unassembled WGS sequence"/>
</dbReference>
<reference evidence="1 2" key="1">
    <citation type="submission" date="2024-07" db="EMBL/GenBank/DDBJ databases">
        <title>Section-level genome sequencing and comparative genomics of Aspergillus sections Usti and Cavernicolus.</title>
        <authorList>
            <consortium name="Lawrence Berkeley National Laboratory"/>
            <person name="Nybo J.L."/>
            <person name="Vesth T.C."/>
            <person name="Theobald S."/>
            <person name="Frisvad J.C."/>
            <person name="Larsen T.O."/>
            <person name="Kjaerboelling I."/>
            <person name="Rothschild-Mancinelli K."/>
            <person name="Lyhne E.K."/>
            <person name="Kogle M.E."/>
            <person name="Barry K."/>
            <person name="Clum A."/>
            <person name="Na H."/>
            <person name="Ledsgaard L."/>
            <person name="Lin J."/>
            <person name="Lipzen A."/>
            <person name="Kuo A."/>
            <person name="Riley R."/>
            <person name="Mondo S."/>
            <person name="Labutti K."/>
            <person name="Haridas S."/>
            <person name="Pangalinan J."/>
            <person name="Salamov A.A."/>
            <person name="Simmons B.A."/>
            <person name="Magnuson J.K."/>
            <person name="Chen J."/>
            <person name="Drula E."/>
            <person name="Henrissat B."/>
            <person name="Wiebenga A."/>
            <person name="Lubbers R.J."/>
            <person name="Gomes A.C."/>
            <person name="Makela M.R."/>
            <person name="Stajich J."/>
            <person name="Grigoriev I.V."/>
            <person name="Mortensen U.H."/>
            <person name="De Vries R.P."/>
            <person name="Baker S.E."/>
            <person name="Andersen M.R."/>
        </authorList>
    </citation>
    <scope>NUCLEOTIDE SEQUENCE [LARGE SCALE GENOMIC DNA]</scope>
    <source>
        <strain evidence="1 2">CBS 209.92</strain>
    </source>
</reference>
<gene>
    <name evidence="1" type="ORF">BJX66DRAFT_296281</name>
</gene>
<comment type="caution">
    <text evidence="1">The sequence shown here is derived from an EMBL/GenBank/DDBJ whole genome shotgun (WGS) entry which is preliminary data.</text>
</comment>
<dbReference type="EMBL" id="JBFTWV010000015">
    <property type="protein sequence ID" value="KAL2798040.1"/>
    <property type="molecule type" value="Genomic_DNA"/>
</dbReference>